<feature type="region of interest" description="Disordered" evidence="1">
    <location>
        <begin position="1"/>
        <end position="41"/>
    </location>
</feature>
<name>A0A0A9F212_ARUDO</name>
<protein>
    <submittedName>
        <fullName evidence="2">Uncharacterized protein</fullName>
    </submittedName>
</protein>
<reference evidence="2" key="2">
    <citation type="journal article" date="2015" name="Data Brief">
        <title>Shoot transcriptome of the giant reed, Arundo donax.</title>
        <authorList>
            <person name="Barrero R.A."/>
            <person name="Guerrero F.D."/>
            <person name="Moolhuijzen P."/>
            <person name="Goolsby J.A."/>
            <person name="Tidwell J."/>
            <person name="Bellgard S.E."/>
            <person name="Bellgard M.I."/>
        </authorList>
    </citation>
    <scope>NUCLEOTIDE SEQUENCE</scope>
    <source>
        <tissue evidence="2">Shoot tissue taken approximately 20 cm above the soil surface</tissue>
    </source>
</reference>
<dbReference type="EMBL" id="GBRH01193755">
    <property type="protein sequence ID" value="JAE04141.1"/>
    <property type="molecule type" value="Transcribed_RNA"/>
</dbReference>
<accession>A0A0A9F212</accession>
<dbReference type="AlphaFoldDB" id="A0A0A9F212"/>
<feature type="compositionally biased region" description="Polar residues" evidence="1">
    <location>
        <begin position="1"/>
        <end position="10"/>
    </location>
</feature>
<evidence type="ECO:0000313" key="2">
    <source>
        <dbReference type="EMBL" id="JAE04141.1"/>
    </source>
</evidence>
<feature type="compositionally biased region" description="Polar residues" evidence="1">
    <location>
        <begin position="17"/>
        <end position="26"/>
    </location>
</feature>
<reference evidence="2" key="1">
    <citation type="submission" date="2014-09" db="EMBL/GenBank/DDBJ databases">
        <authorList>
            <person name="Magalhaes I.L.F."/>
            <person name="Oliveira U."/>
            <person name="Santos F.R."/>
            <person name="Vidigal T.H.D.A."/>
            <person name="Brescovit A.D."/>
            <person name="Santos A.J."/>
        </authorList>
    </citation>
    <scope>NUCLEOTIDE SEQUENCE</scope>
    <source>
        <tissue evidence="2">Shoot tissue taken approximately 20 cm above the soil surface</tissue>
    </source>
</reference>
<evidence type="ECO:0000256" key="1">
    <source>
        <dbReference type="SAM" id="MobiDB-lite"/>
    </source>
</evidence>
<organism evidence="2">
    <name type="scientific">Arundo donax</name>
    <name type="common">Giant reed</name>
    <name type="synonym">Donax arundinaceus</name>
    <dbReference type="NCBI Taxonomy" id="35708"/>
    <lineage>
        <taxon>Eukaryota</taxon>
        <taxon>Viridiplantae</taxon>
        <taxon>Streptophyta</taxon>
        <taxon>Embryophyta</taxon>
        <taxon>Tracheophyta</taxon>
        <taxon>Spermatophyta</taxon>
        <taxon>Magnoliopsida</taxon>
        <taxon>Liliopsida</taxon>
        <taxon>Poales</taxon>
        <taxon>Poaceae</taxon>
        <taxon>PACMAD clade</taxon>
        <taxon>Arundinoideae</taxon>
        <taxon>Arundineae</taxon>
        <taxon>Arundo</taxon>
    </lineage>
</organism>
<sequence>MICSPWNQINLDPRHPVSSQPGSLSPDQPDLARLSRARPPPLSTPFLCSASSMMSMVDVLKAIVLAEGRRGCHAAAVVHGHGVCRSGFPTSPTYCSLRPSISPLSCECSSTTSLFDRILCCAINIDD</sequence>
<proteinExistence type="predicted"/>